<evidence type="ECO:0000256" key="3">
    <source>
        <dbReference type="ARBA" id="ARBA00022630"/>
    </source>
</evidence>
<dbReference type="Gene3D" id="3.20.20.70">
    <property type="entry name" value="Aldolase class I"/>
    <property type="match status" value="1"/>
</dbReference>
<dbReference type="FunFam" id="3.20.20.70:FF:000083">
    <property type="entry name" value="tRNA-dihydrouridine(20/20a) synthase"/>
    <property type="match status" value="1"/>
</dbReference>
<keyword evidence="4 10" id="KW-0288">FMN</keyword>
<name>A0A1X7AID1_9GAMM</name>
<dbReference type="HAMAP" id="MF_02041">
    <property type="entry name" value="DusA_subfam"/>
    <property type="match status" value="1"/>
</dbReference>
<evidence type="ECO:0000313" key="16">
    <source>
        <dbReference type="Proteomes" id="UP000196573"/>
    </source>
</evidence>
<feature type="site" description="Interacts with tRNA; defines subfamily-specific binding signature" evidence="10">
    <location>
        <position position="304"/>
    </location>
</feature>
<dbReference type="NCBIfam" id="NF008774">
    <property type="entry name" value="PRK11815.1"/>
    <property type="match status" value="1"/>
</dbReference>
<keyword evidence="8 10" id="KW-0560">Oxidoreductase</keyword>
<feature type="site" description="Interacts with tRNA" evidence="10">
    <location>
        <position position="100"/>
    </location>
</feature>
<comment type="catalytic activity">
    <reaction evidence="10">
        <text>5,6-dihydrouridine(20) in tRNA + NADP(+) = uridine(20) in tRNA + NADPH + H(+)</text>
        <dbReference type="Rhea" id="RHEA:53336"/>
        <dbReference type="Rhea" id="RHEA-COMP:13533"/>
        <dbReference type="Rhea" id="RHEA-COMP:13534"/>
        <dbReference type="ChEBI" id="CHEBI:15378"/>
        <dbReference type="ChEBI" id="CHEBI:57783"/>
        <dbReference type="ChEBI" id="CHEBI:58349"/>
        <dbReference type="ChEBI" id="CHEBI:65315"/>
        <dbReference type="ChEBI" id="CHEBI:74443"/>
        <dbReference type="EC" id="1.3.1.91"/>
    </reaction>
</comment>
<evidence type="ECO:0000256" key="12">
    <source>
        <dbReference type="PIRSR" id="PIRSR006621-1"/>
    </source>
</evidence>
<evidence type="ECO:0000256" key="1">
    <source>
        <dbReference type="ARBA" id="ARBA00001917"/>
    </source>
</evidence>
<organism evidence="15 16">
    <name type="scientific">Parendozoicomonas haliclonae</name>
    <dbReference type="NCBI Taxonomy" id="1960125"/>
    <lineage>
        <taxon>Bacteria</taxon>
        <taxon>Pseudomonadati</taxon>
        <taxon>Pseudomonadota</taxon>
        <taxon>Gammaproteobacteria</taxon>
        <taxon>Oceanospirillales</taxon>
        <taxon>Endozoicomonadaceae</taxon>
        <taxon>Parendozoicomonas</taxon>
    </lineage>
</organism>
<dbReference type="PROSITE" id="PS01136">
    <property type="entry name" value="UPF0034"/>
    <property type="match status" value="1"/>
</dbReference>
<keyword evidence="2 10" id="KW-0820">tRNA-binding</keyword>
<dbReference type="RefSeq" id="WP_087108496.1">
    <property type="nucleotide sequence ID" value="NZ_CBCSCN010000008.1"/>
</dbReference>
<dbReference type="OrthoDB" id="9783413at2"/>
<keyword evidence="5 10" id="KW-0819">tRNA processing</keyword>
<evidence type="ECO:0000256" key="5">
    <source>
        <dbReference type="ARBA" id="ARBA00022694"/>
    </source>
</evidence>
<sequence length="334" mass="37680">MQNSGQLQPAPLSRRLSVAPMMDWTDRHCRYFLRQISHSTLLYSEMVTTGALIHGDRERFLQYNPEEHPLALQLGGSDPAELAQCSKMAEEWGYDEVNLNVGCPSDRVQNGRIGACLMKEPALVADCMKAMQDAVSIPATIKHRIGVNGHESWQELVDFVGQIADIGCKTFVVHARIAILEGLSPKENREIPPLKYDWVYKLKQTFPELEIILNGGVMTLDETEQHLQHVDGVMIGREAYNNPWILADADQRIFGGSANSQTRHDVIEKMIPYVQQHIADHDKHTLSHVSRHMLGLFNGMPGARRFRRLLSENAYKPEAMAELLREASAFCVVE</sequence>
<feature type="binding site" evidence="10 13">
    <location>
        <position position="73"/>
    </location>
    <ligand>
        <name>FMN</name>
        <dbReference type="ChEBI" id="CHEBI:58210"/>
    </ligand>
</feature>
<feature type="binding site" evidence="10 13">
    <location>
        <position position="174"/>
    </location>
    <ligand>
        <name>FMN</name>
        <dbReference type="ChEBI" id="CHEBI:58210"/>
    </ligand>
</feature>
<feature type="binding site" evidence="10 13">
    <location>
        <position position="142"/>
    </location>
    <ligand>
        <name>FMN</name>
        <dbReference type="ChEBI" id="CHEBI:58210"/>
    </ligand>
</feature>
<evidence type="ECO:0000256" key="7">
    <source>
        <dbReference type="ARBA" id="ARBA00022884"/>
    </source>
</evidence>
<evidence type="ECO:0000256" key="8">
    <source>
        <dbReference type="ARBA" id="ARBA00023002"/>
    </source>
</evidence>
<dbReference type="Pfam" id="PF01207">
    <property type="entry name" value="Dus"/>
    <property type="match status" value="1"/>
</dbReference>
<feature type="site" description="Interacts with tRNA; defines subfamily-specific binding signature" evidence="10">
    <location>
        <position position="186"/>
    </location>
</feature>
<accession>A0A1X7AID1</accession>
<evidence type="ECO:0000256" key="2">
    <source>
        <dbReference type="ARBA" id="ARBA00022555"/>
    </source>
</evidence>
<dbReference type="NCBIfam" id="TIGR00742">
    <property type="entry name" value="yjbN"/>
    <property type="match status" value="1"/>
</dbReference>
<evidence type="ECO:0000256" key="4">
    <source>
        <dbReference type="ARBA" id="ARBA00022643"/>
    </source>
</evidence>
<dbReference type="InterPro" id="IPR035587">
    <property type="entry name" value="DUS-like_FMN-bd"/>
</dbReference>
<comment type="catalytic activity">
    <reaction evidence="10">
        <text>5,6-dihydrouridine(20a) in tRNA + NAD(+) = uridine(20a) in tRNA + NADH + H(+)</text>
        <dbReference type="Rhea" id="RHEA:53348"/>
        <dbReference type="Rhea" id="RHEA-COMP:13535"/>
        <dbReference type="Rhea" id="RHEA-COMP:13536"/>
        <dbReference type="ChEBI" id="CHEBI:15378"/>
        <dbReference type="ChEBI" id="CHEBI:57540"/>
        <dbReference type="ChEBI" id="CHEBI:57945"/>
        <dbReference type="ChEBI" id="CHEBI:65315"/>
        <dbReference type="ChEBI" id="CHEBI:74443"/>
    </reaction>
</comment>
<keyword evidence="16" id="KW-1185">Reference proteome</keyword>
<evidence type="ECO:0000313" key="15">
    <source>
        <dbReference type="EMBL" id="SMA42967.1"/>
    </source>
</evidence>
<feature type="binding site" evidence="10 13">
    <location>
        <begin position="20"/>
        <end position="22"/>
    </location>
    <ligand>
        <name>FMN</name>
        <dbReference type="ChEBI" id="CHEBI:58210"/>
    </ligand>
</feature>
<dbReference type="GO" id="GO:0050660">
    <property type="term" value="F:flavin adenine dinucleotide binding"/>
    <property type="evidence" value="ECO:0007669"/>
    <property type="project" value="InterPro"/>
</dbReference>
<dbReference type="SUPFAM" id="SSF51395">
    <property type="entry name" value="FMN-linked oxidoreductases"/>
    <property type="match status" value="1"/>
</dbReference>
<dbReference type="InterPro" id="IPR004653">
    <property type="entry name" value="DusA"/>
</dbReference>
<dbReference type="EC" id="1.3.1.91" evidence="10"/>
<feature type="binding site" evidence="10 13">
    <location>
        <begin position="214"/>
        <end position="216"/>
    </location>
    <ligand>
        <name>FMN</name>
        <dbReference type="ChEBI" id="CHEBI:58210"/>
    </ligand>
</feature>
<dbReference type="AlphaFoldDB" id="A0A1X7AID1"/>
<keyword evidence="13" id="KW-0547">Nucleotide-binding</keyword>
<evidence type="ECO:0000256" key="9">
    <source>
        <dbReference type="ARBA" id="ARBA00058013"/>
    </source>
</evidence>
<dbReference type="GO" id="GO:0102266">
    <property type="term" value="F:tRNA-dihydrouridine20a synthase activity"/>
    <property type="evidence" value="ECO:0007669"/>
    <property type="project" value="RHEA"/>
</dbReference>
<dbReference type="PANTHER" id="PTHR42907:SF1">
    <property type="entry name" value="FMN-LINKED OXIDOREDUCTASES SUPERFAMILY PROTEIN"/>
    <property type="match status" value="1"/>
</dbReference>
<dbReference type="CDD" id="cd02801">
    <property type="entry name" value="DUS_like_FMN"/>
    <property type="match status" value="1"/>
</dbReference>
<feature type="site" description="Interacts with tRNA; defines subfamily-specific binding signature" evidence="10">
    <location>
        <position position="307"/>
    </location>
</feature>
<keyword evidence="3 10" id="KW-0285">Flavoprotein</keyword>
<protein>
    <recommendedName>
        <fullName evidence="10">tRNA-dihydrouridine(20/20a) synthase</fullName>
        <ecNumber evidence="10">1.3.1.91</ecNumber>
    </recommendedName>
    <alternativeName>
        <fullName evidence="10">U20-specific dihydrouridine synthase</fullName>
        <shortName evidence="10">U20-specific Dus</shortName>
    </alternativeName>
    <alternativeName>
        <fullName evidence="10">tRNA-dihydrouridine synthase A</fullName>
    </alternativeName>
</protein>
<keyword evidence="6 10" id="KW-0521">NADP</keyword>
<dbReference type="EMBL" id="FWPT01000003">
    <property type="protein sequence ID" value="SMA42967.1"/>
    <property type="molecule type" value="Genomic_DNA"/>
</dbReference>
<dbReference type="PANTHER" id="PTHR42907">
    <property type="entry name" value="FMN-LINKED OXIDOREDUCTASES SUPERFAMILY PROTEIN"/>
    <property type="match status" value="1"/>
</dbReference>
<dbReference type="InterPro" id="IPR013785">
    <property type="entry name" value="Aldolase_TIM"/>
</dbReference>
<dbReference type="Proteomes" id="UP000196573">
    <property type="component" value="Unassembled WGS sequence"/>
</dbReference>
<dbReference type="GO" id="GO:0102264">
    <property type="term" value="F:tRNA-dihydrouridine20 synthase activity"/>
    <property type="evidence" value="ECO:0007669"/>
    <property type="project" value="UniProtKB-EC"/>
</dbReference>
<dbReference type="GO" id="GO:0010181">
    <property type="term" value="F:FMN binding"/>
    <property type="evidence" value="ECO:0007669"/>
    <property type="project" value="UniProtKB-UniRule"/>
</dbReference>
<gene>
    <name evidence="15" type="primary">dus</name>
    <name evidence="10" type="synonym">dusA</name>
    <name evidence="15" type="ORF">EHSB41UT_01531</name>
</gene>
<comment type="catalytic activity">
    <reaction evidence="10">
        <text>5,6-dihydrouridine(20a) in tRNA + NADP(+) = uridine(20a) in tRNA + NADPH + H(+)</text>
        <dbReference type="Rhea" id="RHEA:53344"/>
        <dbReference type="Rhea" id="RHEA-COMP:13535"/>
        <dbReference type="Rhea" id="RHEA-COMP:13536"/>
        <dbReference type="ChEBI" id="CHEBI:15378"/>
        <dbReference type="ChEBI" id="CHEBI:57783"/>
        <dbReference type="ChEBI" id="CHEBI:58349"/>
        <dbReference type="ChEBI" id="CHEBI:65315"/>
        <dbReference type="ChEBI" id="CHEBI:74443"/>
    </reaction>
</comment>
<evidence type="ECO:0000256" key="11">
    <source>
        <dbReference type="PIRNR" id="PIRNR006621"/>
    </source>
</evidence>
<feature type="domain" description="DUS-like FMN-binding" evidence="14">
    <location>
        <begin position="18"/>
        <end position="324"/>
    </location>
</feature>
<evidence type="ECO:0000256" key="6">
    <source>
        <dbReference type="ARBA" id="ARBA00022857"/>
    </source>
</evidence>
<evidence type="ECO:0000256" key="10">
    <source>
        <dbReference type="HAMAP-Rule" id="MF_02041"/>
    </source>
</evidence>
<comment type="cofactor">
    <cofactor evidence="1 10 11 13">
        <name>FMN</name>
        <dbReference type="ChEBI" id="CHEBI:58210"/>
    </cofactor>
</comment>
<comment type="similarity">
    <text evidence="11">Belongs to the dus family.</text>
</comment>
<reference evidence="15 16" key="1">
    <citation type="submission" date="2017-03" db="EMBL/GenBank/DDBJ databases">
        <authorList>
            <person name="Afonso C.L."/>
            <person name="Miller P.J."/>
            <person name="Scott M.A."/>
            <person name="Spackman E."/>
            <person name="Goraichik I."/>
            <person name="Dimitrov K.M."/>
            <person name="Suarez D.L."/>
            <person name="Swayne D.E."/>
        </authorList>
    </citation>
    <scope>NUCLEOTIDE SEQUENCE [LARGE SCALE GENOMIC DNA]</scope>
    <source>
        <strain evidence="15">SB41UT1</strain>
    </source>
</reference>
<feature type="site" description="Interacts with tRNA" evidence="10">
    <location>
        <position position="189"/>
    </location>
</feature>
<comment type="catalytic activity">
    <reaction evidence="10">
        <text>5,6-dihydrouridine(20) in tRNA + NAD(+) = uridine(20) in tRNA + NADH + H(+)</text>
        <dbReference type="Rhea" id="RHEA:53340"/>
        <dbReference type="Rhea" id="RHEA-COMP:13533"/>
        <dbReference type="Rhea" id="RHEA-COMP:13534"/>
        <dbReference type="ChEBI" id="CHEBI:15378"/>
        <dbReference type="ChEBI" id="CHEBI:57540"/>
        <dbReference type="ChEBI" id="CHEBI:57945"/>
        <dbReference type="ChEBI" id="CHEBI:65315"/>
        <dbReference type="ChEBI" id="CHEBI:74443"/>
        <dbReference type="EC" id="1.3.1.91"/>
    </reaction>
</comment>
<feature type="binding site" evidence="10 13">
    <location>
        <begin position="236"/>
        <end position="237"/>
    </location>
    <ligand>
        <name>FMN</name>
        <dbReference type="ChEBI" id="CHEBI:58210"/>
    </ligand>
</feature>
<evidence type="ECO:0000256" key="13">
    <source>
        <dbReference type="PIRSR" id="PIRSR006621-2"/>
    </source>
</evidence>
<dbReference type="Gene3D" id="1.20.120.1460">
    <property type="match status" value="1"/>
</dbReference>
<feature type="active site" description="Proton donor" evidence="10 12">
    <location>
        <position position="103"/>
    </location>
</feature>
<dbReference type="GO" id="GO:0000049">
    <property type="term" value="F:tRNA binding"/>
    <property type="evidence" value="ECO:0007669"/>
    <property type="project" value="UniProtKB-UniRule"/>
</dbReference>
<comment type="similarity">
    <text evidence="10">Belongs to the Dus family. DusA subfamily.</text>
</comment>
<dbReference type="PIRSF" id="PIRSF006621">
    <property type="entry name" value="Dus"/>
    <property type="match status" value="1"/>
</dbReference>
<keyword evidence="7 10" id="KW-0694">RNA-binding</keyword>
<evidence type="ECO:0000259" key="14">
    <source>
        <dbReference type="Pfam" id="PF01207"/>
    </source>
</evidence>
<dbReference type="InterPro" id="IPR001269">
    <property type="entry name" value="DUS_fam"/>
</dbReference>
<dbReference type="InterPro" id="IPR018517">
    <property type="entry name" value="tRNA_hU_synthase_CS"/>
</dbReference>
<proteinExistence type="inferred from homology"/>
<comment type="function">
    <text evidence="9 10">Catalyzes the synthesis of 5,6-dihydrouridine (D), a modified base found in the D-loop of most tRNAs, via the reduction of the C5-C6 double bond in target uridines. Specifically modifies U20 and U20a in tRNAs.</text>
</comment>